<sequence length="848" mass="94899">MKLLVVHYLFIISSCYIFNFSYGRNLNPNFRVKAVNLGGWLVTEGWIKPSLFDAIPNNDFLDGTGLQFKSVTEGKYLCAELGGGNIIVANRTAASGWETFKIRRINSTIFNFRVFNKEFVGVDGSGNVVAVENKPGFSETFEIVRNSDDPSRVRIKSTNGFFLQVKTEELVTADHSGGNGGWGDDDPSVFIMKTSGRLEGEFQITNGYGPIMASQVMREHWRTFIVEEDFSFIKSNGLNAVRIPVGWWIASDPTPPKPYVGGSLNALDNAFLWARSASLQGSQNCGSTNANRDGTIEWGKTDDIIQQTVEVIDFLTARYAKNPSLYAVELINEPLAPEVTLDMVKKYYQAGYNAVRKHSSTAYVVMSNRLSSDPTELLTFASGLKGSVIDVHYYNFFSRIFDNSIFDNMSVQQNLEFVNTNRSAELNTVTQSNGLLTFVGEWVAEWEVRDATKEDYQKFAQAQLEVFGRATFGWAYWTLKNVNNHWRWNWTAIQISNRGKYLCAELGGGNIIVANRTAASGWETFKIWRINSTIFNFRVFNKEFVGVDGSGNVVAVENKPGFSETFEIVRNSDDPSRVRIKSTNGFFLQVKTEELVTADHSGGNGGWGDDDPSVFIMKTSGRLEGEFQITNGYGPIMASQVMREHWRTFIVEEDFSFIKSNGLNAVRIPVGWWIASDPTPPKPYVGGSLNALDNAFLWASQLSSDPTELLTFASGLKGSVIDVHYYNLFSRIFDNSIFDNMSIQQNLEFVNTNRSAELNTVTQSNGLLTFVGNGLLNGKLEMQQGGLPKVCPGPIGSVRTCNIWLGLLDTEKCEQPLEYGVDDQEWLYQPLNYLDYWLINNHIGSTQI</sequence>
<protein>
    <recommendedName>
        <fullName evidence="8">Mannan endo-1,4-beta-mannosidase</fullName>
    </recommendedName>
</protein>
<feature type="domain" description="Glycoside hydrolase family 5" evidence="4">
    <location>
        <begin position="217"/>
        <end position="481"/>
    </location>
</feature>
<dbReference type="GO" id="GO:0015629">
    <property type="term" value="C:actin cytoskeleton"/>
    <property type="evidence" value="ECO:0007669"/>
    <property type="project" value="TreeGrafter"/>
</dbReference>
<comment type="similarity">
    <text evidence="1">Belongs to the glycosyl hydrolase 5 (cellulase A) family.</text>
</comment>
<evidence type="ECO:0000313" key="6">
    <source>
        <dbReference type="EMBL" id="KAJ8525849.1"/>
    </source>
</evidence>
<dbReference type="GO" id="GO:0000272">
    <property type="term" value="P:polysaccharide catabolic process"/>
    <property type="evidence" value="ECO:0007669"/>
    <property type="project" value="InterPro"/>
</dbReference>
<dbReference type="InterPro" id="IPR057232">
    <property type="entry name" value="DUF7910"/>
</dbReference>
<dbReference type="OrthoDB" id="62120at2759"/>
<reference evidence="7" key="1">
    <citation type="journal article" date="2023" name="Proc. Natl. Acad. Sci. U.S.A.">
        <title>Genomic and structural basis for evolution of tropane alkaloid biosynthesis.</title>
        <authorList>
            <person name="Wanga Y.-J."/>
            <person name="Taina T."/>
            <person name="Yua J.-Y."/>
            <person name="Lia J."/>
            <person name="Xua B."/>
            <person name="Chenc J."/>
            <person name="D'Auriad J.C."/>
            <person name="Huanga J.-P."/>
            <person name="Huanga S.-X."/>
        </authorList>
    </citation>
    <scope>NUCLEOTIDE SEQUENCE [LARGE SCALE GENOMIC DNA]</scope>
    <source>
        <strain evidence="7">cv. KIB-2019</strain>
    </source>
</reference>
<dbReference type="EMBL" id="JAJAGQ010000054">
    <property type="protein sequence ID" value="KAJ8525849.1"/>
    <property type="molecule type" value="Genomic_DNA"/>
</dbReference>
<evidence type="ECO:0008006" key="8">
    <source>
        <dbReference type="Google" id="ProtNLM"/>
    </source>
</evidence>
<dbReference type="FunFam" id="2.80.10.50:FF:000056">
    <property type="entry name" value="Glucan 1,3-beta-glucosidase A"/>
    <property type="match status" value="1"/>
</dbReference>
<proteinExistence type="inferred from homology"/>
<evidence type="ECO:0000313" key="7">
    <source>
        <dbReference type="Proteomes" id="UP001152561"/>
    </source>
</evidence>
<dbReference type="GO" id="GO:0007163">
    <property type="term" value="P:establishment or maintenance of cell polarity"/>
    <property type="evidence" value="ECO:0007669"/>
    <property type="project" value="TreeGrafter"/>
</dbReference>
<dbReference type="Pfam" id="PF25490">
    <property type="entry name" value="DUF7910"/>
    <property type="match status" value="2"/>
</dbReference>
<evidence type="ECO:0000259" key="4">
    <source>
        <dbReference type="Pfam" id="PF00150"/>
    </source>
</evidence>
<dbReference type="GO" id="GO:0051017">
    <property type="term" value="P:actin filament bundle assembly"/>
    <property type="evidence" value="ECO:0007669"/>
    <property type="project" value="TreeGrafter"/>
</dbReference>
<dbReference type="CDD" id="cd00257">
    <property type="entry name" value="beta-trefoil_FSCN-like"/>
    <property type="match status" value="2"/>
</dbReference>
<dbReference type="AlphaFoldDB" id="A0A9Q1L0T1"/>
<comment type="caution">
    <text evidence="6">The sequence shown here is derived from an EMBL/GenBank/DDBJ whole genome shotgun (WGS) entry which is preliminary data.</text>
</comment>
<dbReference type="InterPro" id="IPR010431">
    <property type="entry name" value="Fascin"/>
</dbReference>
<keyword evidence="3" id="KW-0326">Glycosidase</keyword>
<keyword evidence="7" id="KW-1185">Reference proteome</keyword>
<dbReference type="GO" id="GO:0004553">
    <property type="term" value="F:hydrolase activity, hydrolyzing O-glycosyl compounds"/>
    <property type="evidence" value="ECO:0007669"/>
    <property type="project" value="InterPro"/>
</dbReference>
<organism evidence="6 7">
    <name type="scientific">Anisodus acutangulus</name>
    <dbReference type="NCBI Taxonomy" id="402998"/>
    <lineage>
        <taxon>Eukaryota</taxon>
        <taxon>Viridiplantae</taxon>
        <taxon>Streptophyta</taxon>
        <taxon>Embryophyta</taxon>
        <taxon>Tracheophyta</taxon>
        <taxon>Spermatophyta</taxon>
        <taxon>Magnoliopsida</taxon>
        <taxon>eudicotyledons</taxon>
        <taxon>Gunneridae</taxon>
        <taxon>Pentapetalae</taxon>
        <taxon>asterids</taxon>
        <taxon>lamiids</taxon>
        <taxon>Solanales</taxon>
        <taxon>Solanaceae</taxon>
        <taxon>Solanoideae</taxon>
        <taxon>Hyoscyameae</taxon>
        <taxon>Anisodus</taxon>
    </lineage>
</organism>
<dbReference type="GO" id="GO:0051015">
    <property type="term" value="F:actin filament binding"/>
    <property type="evidence" value="ECO:0007669"/>
    <property type="project" value="InterPro"/>
</dbReference>
<dbReference type="SUPFAM" id="SSF51445">
    <property type="entry name" value="(Trans)glycosidases"/>
    <property type="match status" value="2"/>
</dbReference>
<gene>
    <name evidence="6" type="ORF">K7X08_007698</name>
</gene>
<dbReference type="Pfam" id="PF00150">
    <property type="entry name" value="Cellulase"/>
    <property type="match status" value="1"/>
</dbReference>
<dbReference type="PANTHER" id="PTHR10551:SF14">
    <property type="entry name" value="CELLULASE CONTAINING PROTEIN, EXPRESSED"/>
    <property type="match status" value="1"/>
</dbReference>
<dbReference type="InterPro" id="IPR008999">
    <property type="entry name" value="Actin-crosslinking"/>
</dbReference>
<name>A0A9Q1L0T1_9SOLA</name>
<dbReference type="Gene3D" id="3.20.20.80">
    <property type="entry name" value="Glycosidases"/>
    <property type="match status" value="2"/>
</dbReference>
<dbReference type="Proteomes" id="UP001152561">
    <property type="component" value="Unassembled WGS sequence"/>
</dbReference>
<evidence type="ECO:0000256" key="3">
    <source>
        <dbReference type="ARBA" id="ARBA00023295"/>
    </source>
</evidence>
<evidence type="ECO:0000259" key="5">
    <source>
        <dbReference type="Pfam" id="PF25490"/>
    </source>
</evidence>
<feature type="domain" description="DUF7910" evidence="5">
    <location>
        <begin position="57"/>
        <end position="193"/>
    </location>
</feature>
<feature type="domain" description="DUF7910" evidence="5">
    <location>
        <begin position="497"/>
        <end position="618"/>
    </location>
</feature>
<evidence type="ECO:0000256" key="2">
    <source>
        <dbReference type="ARBA" id="ARBA00022801"/>
    </source>
</evidence>
<evidence type="ECO:0000256" key="1">
    <source>
        <dbReference type="ARBA" id="ARBA00005641"/>
    </source>
</evidence>
<dbReference type="PANTHER" id="PTHR10551">
    <property type="entry name" value="FASCIN"/>
    <property type="match status" value="1"/>
</dbReference>
<dbReference type="Gene3D" id="2.80.10.50">
    <property type="match status" value="2"/>
</dbReference>
<keyword evidence="2" id="KW-0378">Hydrolase</keyword>
<dbReference type="GO" id="GO:0016477">
    <property type="term" value="P:cell migration"/>
    <property type="evidence" value="ECO:0007669"/>
    <property type="project" value="TreeGrafter"/>
</dbReference>
<dbReference type="InterPro" id="IPR001547">
    <property type="entry name" value="Glyco_hydro_5"/>
</dbReference>
<dbReference type="GO" id="GO:0005737">
    <property type="term" value="C:cytoplasm"/>
    <property type="evidence" value="ECO:0007669"/>
    <property type="project" value="TreeGrafter"/>
</dbReference>
<dbReference type="InterPro" id="IPR017853">
    <property type="entry name" value="GH"/>
</dbReference>
<accession>A0A9Q1L0T1</accession>
<dbReference type="SUPFAM" id="SSF50405">
    <property type="entry name" value="Actin-crosslinking proteins"/>
    <property type="match status" value="2"/>
</dbReference>
<dbReference type="PROSITE" id="PS51257">
    <property type="entry name" value="PROKAR_LIPOPROTEIN"/>
    <property type="match status" value="1"/>
</dbReference>